<organism evidence="1 2">
    <name type="scientific">Spirosoma radiotolerans</name>
    <dbReference type="NCBI Taxonomy" id="1379870"/>
    <lineage>
        <taxon>Bacteria</taxon>
        <taxon>Pseudomonadati</taxon>
        <taxon>Bacteroidota</taxon>
        <taxon>Cytophagia</taxon>
        <taxon>Cytophagales</taxon>
        <taxon>Cytophagaceae</taxon>
        <taxon>Spirosoma</taxon>
    </lineage>
</organism>
<dbReference type="RefSeq" id="WP_046579292.1">
    <property type="nucleotide sequence ID" value="NZ_CP010429.1"/>
</dbReference>
<dbReference type="Proteomes" id="UP000033054">
    <property type="component" value="Chromosome"/>
</dbReference>
<reference evidence="1 2" key="1">
    <citation type="journal article" date="2014" name="Curr. Microbiol.">
        <title>Spirosoma radiotolerans sp. nov., a gamma-radiation-resistant bacterium isolated from gamma ray-irradiated soil.</title>
        <authorList>
            <person name="Lee J.J."/>
            <person name="Srinivasan S."/>
            <person name="Lim S."/>
            <person name="Joe M."/>
            <person name="Im S."/>
            <person name="Bae S.I."/>
            <person name="Park K.R."/>
            <person name="Han J.H."/>
            <person name="Park S.H."/>
            <person name="Joo B.M."/>
            <person name="Park S.J."/>
            <person name="Kim M.K."/>
        </authorList>
    </citation>
    <scope>NUCLEOTIDE SEQUENCE [LARGE SCALE GENOMIC DNA]</scope>
    <source>
        <strain evidence="1 2">DG5A</strain>
    </source>
</reference>
<name>A0A0E3ZZY2_9BACT</name>
<dbReference type="HOGENOM" id="CLU_2847622_0_0_10"/>
<dbReference type="EMBL" id="CP010429">
    <property type="protein sequence ID" value="AKD58425.1"/>
    <property type="molecule type" value="Genomic_DNA"/>
</dbReference>
<dbReference type="OrthoDB" id="964504at2"/>
<keyword evidence="2" id="KW-1185">Reference proteome</keyword>
<gene>
    <name evidence="1" type="ORF">SD10_09430</name>
</gene>
<evidence type="ECO:0000313" key="1">
    <source>
        <dbReference type="EMBL" id="AKD58425.1"/>
    </source>
</evidence>
<dbReference type="KEGG" id="srd:SD10_09430"/>
<evidence type="ECO:0000313" key="2">
    <source>
        <dbReference type="Proteomes" id="UP000033054"/>
    </source>
</evidence>
<dbReference type="AlphaFoldDB" id="A0A0E3ZZY2"/>
<protein>
    <submittedName>
        <fullName evidence="1">Uncharacterized protein</fullName>
    </submittedName>
</protein>
<sequence>MATRRKQLIRVVFDVLDEMKHNIRLDEDLSVAAADPDEAIDWVFTEMQRQLNRSDIRLSRVRICA</sequence>
<proteinExistence type="predicted"/>
<dbReference type="PATRIC" id="fig|1379870.5.peg.2052"/>
<accession>A0A0E3ZZY2</accession>